<dbReference type="GO" id="GO:0016747">
    <property type="term" value="F:acyltransferase activity, transferring groups other than amino-acyl groups"/>
    <property type="evidence" value="ECO:0007669"/>
    <property type="project" value="InterPro"/>
</dbReference>
<dbReference type="EC" id="2.3.1.-" evidence="4"/>
<dbReference type="InterPro" id="IPR050832">
    <property type="entry name" value="Bact_Acetyltransf"/>
</dbReference>
<keyword evidence="5" id="KW-1185">Reference proteome</keyword>
<evidence type="ECO:0000313" key="4">
    <source>
        <dbReference type="EMBL" id="UPM43719.1"/>
    </source>
</evidence>
<accession>A0A8U0A4K5</accession>
<reference evidence="4" key="1">
    <citation type="submission" date="2022-04" db="EMBL/GenBank/DDBJ databases">
        <title>Halocatena sp. nov., isolated from a salt lake.</title>
        <authorList>
            <person name="Cui H.-L."/>
        </authorList>
    </citation>
    <scope>NUCLEOTIDE SEQUENCE</scope>
    <source>
        <strain evidence="4">AD-1</strain>
    </source>
</reference>
<name>A0A8U0A4K5_9EURY</name>
<dbReference type="GeneID" id="71927288"/>
<sequence>MEIDTPDRNEADVLTDLWIALARGQQDHGSHLAAESNRTPIRESITQHLVTGGLLVARADTAVQRTESDLVTDIVGFVMFSAHSGRYEETTAAGLIENLYVVPDHRGDGIGSSLLVAAEQSLYEQDIETITLDVMANNTEAQQFYERHGYTTHRVTMAKHETDIHSKDE</sequence>
<feature type="domain" description="N-acetyltransferase" evidence="3">
    <location>
        <begin position="1"/>
        <end position="169"/>
    </location>
</feature>
<organism evidence="4 5">
    <name type="scientific">Halocatena salina</name>
    <dbReference type="NCBI Taxonomy" id="2934340"/>
    <lineage>
        <taxon>Archaea</taxon>
        <taxon>Methanobacteriati</taxon>
        <taxon>Methanobacteriota</taxon>
        <taxon>Stenosarchaea group</taxon>
        <taxon>Halobacteria</taxon>
        <taxon>Halobacteriales</taxon>
        <taxon>Natronomonadaceae</taxon>
        <taxon>Halocatena</taxon>
    </lineage>
</organism>
<dbReference type="KEGG" id="haad:MW046_04535"/>
<evidence type="ECO:0000256" key="2">
    <source>
        <dbReference type="ARBA" id="ARBA00023315"/>
    </source>
</evidence>
<proteinExistence type="predicted"/>
<dbReference type="InterPro" id="IPR016181">
    <property type="entry name" value="Acyl_CoA_acyltransferase"/>
</dbReference>
<dbReference type="PANTHER" id="PTHR43877">
    <property type="entry name" value="AMINOALKYLPHOSPHONATE N-ACETYLTRANSFERASE-RELATED-RELATED"/>
    <property type="match status" value="1"/>
</dbReference>
<dbReference type="EMBL" id="CP096019">
    <property type="protein sequence ID" value="UPM43719.1"/>
    <property type="molecule type" value="Genomic_DNA"/>
</dbReference>
<protein>
    <submittedName>
        <fullName evidence="4">GNAT family N-acetyltransferase</fullName>
        <ecNumber evidence="4">2.3.1.-</ecNumber>
    </submittedName>
</protein>
<dbReference type="Gene3D" id="3.40.630.30">
    <property type="match status" value="1"/>
</dbReference>
<dbReference type="Proteomes" id="UP000831768">
    <property type="component" value="Chromosome"/>
</dbReference>
<dbReference type="PROSITE" id="PS51186">
    <property type="entry name" value="GNAT"/>
    <property type="match status" value="1"/>
</dbReference>
<evidence type="ECO:0000259" key="3">
    <source>
        <dbReference type="PROSITE" id="PS51186"/>
    </source>
</evidence>
<dbReference type="PANTHER" id="PTHR43877:SF2">
    <property type="entry name" value="AMINOALKYLPHOSPHONATE N-ACETYLTRANSFERASE-RELATED"/>
    <property type="match status" value="1"/>
</dbReference>
<dbReference type="SUPFAM" id="SSF55729">
    <property type="entry name" value="Acyl-CoA N-acyltransferases (Nat)"/>
    <property type="match status" value="1"/>
</dbReference>
<keyword evidence="2 4" id="KW-0012">Acyltransferase</keyword>
<gene>
    <name evidence="4" type="ORF">MW046_04535</name>
</gene>
<dbReference type="AlphaFoldDB" id="A0A8U0A4K5"/>
<dbReference type="CDD" id="cd04301">
    <property type="entry name" value="NAT_SF"/>
    <property type="match status" value="1"/>
</dbReference>
<dbReference type="RefSeq" id="WP_247994380.1">
    <property type="nucleotide sequence ID" value="NZ_CP096019.1"/>
</dbReference>
<dbReference type="InterPro" id="IPR000182">
    <property type="entry name" value="GNAT_dom"/>
</dbReference>
<keyword evidence="1 4" id="KW-0808">Transferase</keyword>
<evidence type="ECO:0000256" key="1">
    <source>
        <dbReference type="ARBA" id="ARBA00022679"/>
    </source>
</evidence>
<evidence type="ECO:0000313" key="5">
    <source>
        <dbReference type="Proteomes" id="UP000831768"/>
    </source>
</evidence>
<dbReference type="Pfam" id="PF13508">
    <property type="entry name" value="Acetyltransf_7"/>
    <property type="match status" value="1"/>
</dbReference>